<feature type="signal peptide" evidence="1">
    <location>
        <begin position="1"/>
        <end position="21"/>
    </location>
</feature>
<name>A0ABZ2TP81_9FLAO</name>
<dbReference type="Proteomes" id="UP001491088">
    <property type="component" value="Chromosome"/>
</dbReference>
<gene>
    <name evidence="2" type="ORF">WG950_09765</name>
</gene>
<dbReference type="RefSeq" id="WP_340931992.1">
    <property type="nucleotide sequence ID" value="NZ_CP150496.1"/>
</dbReference>
<evidence type="ECO:0000313" key="3">
    <source>
        <dbReference type="Proteomes" id="UP001491088"/>
    </source>
</evidence>
<reference evidence="2 3" key="1">
    <citation type="submission" date="2024-03" db="EMBL/GenBank/DDBJ databases">
        <authorList>
            <person name="Cao K."/>
        </authorList>
    </citation>
    <scope>NUCLEOTIDE SEQUENCE [LARGE SCALE GENOMIC DNA]</scope>
    <source>
        <strain evidence="2 3">MCCC 1K00696</strain>
    </source>
</reference>
<keyword evidence="3" id="KW-1185">Reference proteome</keyword>
<proteinExistence type="predicted"/>
<feature type="chain" id="PRO_5047196542" description="Lipoprotein" evidence="1">
    <location>
        <begin position="22"/>
        <end position="180"/>
    </location>
</feature>
<dbReference type="PROSITE" id="PS51257">
    <property type="entry name" value="PROKAR_LIPOPROTEIN"/>
    <property type="match status" value="1"/>
</dbReference>
<protein>
    <recommendedName>
        <fullName evidence="4">Lipoprotein</fullName>
    </recommendedName>
</protein>
<evidence type="ECO:0008006" key="4">
    <source>
        <dbReference type="Google" id="ProtNLM"/>
    </source>
</evidence>
<keyword evidence="1" id="KW-0732">Signal</keyword>
<dbReference type="EMBL" id="CP150496">
    <property type="protein sequence ID" value="WYW54815.1"/>
    <property type="molecule type" value="Genomic_DNA"/>
</dbReference>
<evidence type="ECO:0000256" key="1">
    <source>
        <dbReference type="SAM" id="SignalP"/>
    </source>
</evidence>
<evidence type="ECO:0000313" key="2">
    <source>
        <dbReference type="EMBL" id="WYW54815.1"/>
    </source>
</evidence>
<accession>A0ABZ2TP81</accession>
<sequence length="180" mass="20870">MKRTKKILASLLFTAFLFLMFSCDKKTTTKEKEDKILSSQTDAKLLVEATKNYIYIINYNNYIKEKDSVTPKTKQILNSINKGVKERLGSIKDISRKEMILIPNVNDVLFLEKKPFVVNKKESNEKAYLLTLNKIIDKQVAVMSDFAKITNNESMNVLANESEYFLEEKKENIENLLNEE</sequence>
<organism evidence="2 3">
    <name type="scientific">Polaribacter marinaquae</name>
    <dbReference type="NCBI Taxonomy" id="1642819"/>
    <lineage>
        <taxon>Bacteria</taxon>
        <taxon>Pseudomonadati</taxon>
        <taxon>Bacteroidota</taxon>
        <taxon>Flavobacteriia</taxon>
        <taxon>Flavobacteriales</taxon>
        <taxon>Flavobacteriaceae</taxon>
    </lineage>
</organism>